<evidence type="ECO:0000256" key="2">
    <source>
        <dbReference type="ARBA" id="ARBA00022630"/>
    </source>
</evidence>
<dbReference type="EMBL" id="FZOS01000025">
    <property type="protein sequence ID" value="SNS93819.1"/>
    <property type="molecule type" value="Genomic_DNA"/>
</dbReference>
<evidence type="ECO:0000256" key="3">
    <source>
        <dbReference type="ARBA" id="ARBA00022827"/>
    </source>
</evidence>
<dbReference type="SUPFAM" id="SSF51905">
    <property type="entry name" value="FAD/NAD(P)-binding domain"/>
    <property type="match status" value="1"/>
</dbReference>
<keyword evidence="4" id="KW-0560">Oxidoreductase</keyword>
<evidence type="ECO:0000256" key="5">
    <source>
        <dbReference type="ARBA" id="ARBA00037941"/>
    </source>
</evidence>
<dbReference type="RefSeq" id="WP_089220740.1">
    <property type="nucleotide sequence ID" value="NZ_FZOS01000025.1"/>
</dbReference>
<dbReference type="PANTHER" id="PTHR43104">
    <property type="entry name" value="L-2-HYDROXYGLUTARATE DEHYDROGENASE, MITOCHONDRIAL"/>
    <property type="match status" value="1"/>
</dbReference>
<reference evidence="8" key="1">
    <citation type="submission" date="2017-06" db="EMBL/GenBank/DDBJ databases">
        <authorList>
            <person name="Varghese N."/>
            <person name="Submissions S."/>
        </authorList>
    </citation>
    <scope>NUCLEOTIDE SEQUENCE [LARGE SCALE GENOMIC DNA]</scope>
    <source>
        <strain evidence="8">LNB2</strain>
    </source>
</reference>
<feature type="domain" description="FAD dependent oxidoreductase" evidence="6">
    <location>
        <begin position="5"/>
        <end position="360"/>
    </location>
</feature>
<dbReference type="Gene3D" id="3.30.9.10">
    <property type="entry name" value="D-Amino Acid Oxidase, subunit A, domain 2"/>
    <property type="match status" value="1"/>
</dbReference>
<keyword evidence="8" id="KW-1185">Reference proteome</keyword>
<gene>
    <name evidence="7" type="ORF">SAMN06295912_12517</name>
</gene>
<dbReference type="GO" id="GO:0047545">
    <property type="term" value="F:(S)-2-hydroxyglutarate dehydrogenase activity"/>
    <property type="evidence" value="ECO:0007669"/>
    <property type="project" value="TreeGrafter"/>
</dbReference>
<dbReference type="InterPro" id="IPR036188">
    <property type="entry name" value="FAD/NAD-bd_sf"/>
</dbReference>
<dbReference type="AlphaFoldDB" id="A0A239IJU9"/>
<keyword evidence="2" id="KW-0285">Flavoprotein</keyword>
<dbReference type="Gene3D" id="3.50.50.60">
    <property type="entry name" value="FAD/NAD(P)-binding domain"/>
    <property type="match status" value="1"/>
</dbReference>
<evidence type="ECO:0000259" key="6">
    <source>
        <dbReference type="Pfam" id="PF01266"/>
    </source>
</evidence>
<accession>A0A239IJU9</accession>
<evidence type="ECO:0000256" key="1">
    <source>
        <dbReference type="ARBA" id="ARBA00001974"/>
    </source>
</evidence>
<dbReference type="OrthoDB" id="9801699at2"/>
<keyword evidence="3" id="KW-0274">FAD</keyword>
<dbReference type="InterPro" id="IPR006076">
    <property type="entry name" value="FAD-dep_OxRdtase"/>
</dbReference>
<sequence>MTQVDAVVVGAGVIGLAVGRALARAGLETLILDSEPHFGSATSARNSEVIHAGLYYRTTPLKAALCTRGRQLLYAYCRDRGVPHSRLGKLIFAAEPAQSTVLDEIAGAGAAAGVDDLVRLGASEAKRIEPQLRCHEAILSPSTGIIDSHAYMQALLGDAEDHGARFVARTRVTALSRTPAGWGVHIEGEAAPAVVAGRVVNAAGLEAHKLAAATDGMAGHVPIVRYARGVYFDYGRVPFDRLIYPVPVPGGLGTHLTLDLAGRARFGPDVEWIDTVDYTVDPARGAAFLAAARRIWPEIDPARLVPGYAGIRPKLSGPGEPAADFAIIGPEQHGQDGLVALFGIESPGLTASLAIAEHVTTQLDVTIARND</sequence>
<dbReference type="Pfam" id="PF01266">
    <property type="entry name" value="DAO"/>
    <property type="match status" value="1"/>
</dbReference>
<evidence type="ECO:0000313" key="7">
    <source>
        <dbReference type="EMBL" id="SNS93819.1"/>
    </source>
</evidence>
<evidence type="ECO:0000313" key="8">
    <source>
        <dbReference type="Proteomes" id="UP000198281"/>
    </source>
</evidence>
<protein>
    <submittedName>
        <fullName evidence="7">L-2-hydroxyglutarate oxidase LhgO</fullName>
    </submittedName>
</protein>
<evidence type="ECO:0000256" key="4">
    <source>
        <dbReference type="ARBA" id="ARBA00023002"/>
    </source>
</evidence>
<dbReference type="PANTHER" id="PTHR43104:SF4">
    <property type="entry name" value="L-2-HYDROXYGLUTARATE DEHYDROGENASE, MITOCHONDRIAL"/>
    <property type="match status" value="1"/>
</dbReference>
<organism evidence="7 8">
    <name type="scientific">Edaphosphingomonas laterariae</name>
    <dbReference type="NCBI Taxonomy" id="861865"/>
    <lineage>
        <taxon>Bacteria</taxon>
        <taxon>Pseudomonadati</taxon>
        <taxon>Pseudomonadota</taxon>
        <taxon>Alphaproteobacteria</taxon>
        <taxon>Sphingomonadales</taxon>
        <taxon>Rhizorhabdaceae</taxon>
        <taxon>Edaphosphingomonas</taxon>
    </lineage>
</organism>
<comment type="cofactor">
    <cofactor evidence="1">
        <name>FAD</name>
        <dbReference type="ChEBI" id="CHEBI:57692"/>
    </cofactor>
</comment>
<proteinExistence type="inferred from homology"/>
<name>A0A239IJU9_9SPHN</name>
<comment type="similarity">
    <text evidence="5">Belongs to the L2HGDH family.</text>
</comment>
<dbReference type="Proteomes" id="UP000198281">
    <property type="component" value="Unassembled WGS sequence"/>
</dbReference>